<evidence type="ECO:0000256" key="2">
    <source>
        <dbReference type="SAM" id="Coils"/>
    </source>
</evidence>
<feature type="compositionally biased region" description="Basic and acidic residues" evidence="3">
    <location>
        <begin position="22"/>
        <end position="39"/>
    </location>
</feature>
<evidence type="ECO:0000259" key="5">
    <source>
        <dbReference type="PROSITE" id="PS51676"/>
    </source>
</evidence>
<evidence type="ECO:0000259" key="4">
    <source>
        <dbReference type="PROSITE" id="PS50020"/>
    </source>
</evidence>
<feature type="compositionally biased region" description="Acidic residues" evidence="3">
    <location>
        <begin position="957"/>
        <end position="984"/>
    </location>
</feature>
<dbReference type="InterPro" id="IPR002713">
    <property type="entry name" value="FF_domain"/>
</dbReference>
<dbReference type="InterPro" id="IPR036020">
    <property type="entry name" value="WW_dom_sf"/>
</dbReference>
<dbReference type="Gene3D" id="2.20.70.10">
    <property type="match status" value="3"/>
</dbReference>
<feature type="compositionally biased region" description="Basic and acidic residues" evidence="3">
    <location>
        <begin position="985"/>
        <end position="1026"/>
    </location>
</feature>
<feature type="region of interest" description="Disordered" evidence="3">
    <location>
        <begin position="272"/>
        <end position="384"/>
    </location>
</feature>
<keyword evidence="2" id="KW-0175">Coiled coil</keyword>
<feature type="region of interest" description="Disordered" evidence="3">
    <location>
        <begin position="425"/>
        <end position="555"/>
    </location>
</feature>
<dbReference type="PROSITE" id="PS01159">
    <property type="entry name" value="WW_DOMAIN_1"/>
    <property type="match status" value="1"/>
</dbReference>
<dbReference type="InterPro" id="IPR001202">
    <property type="entry name" value="WW_dom"/>
</dbReference>
<dbReference type="PANTHER" id="PTHR15377">
    <property type="entry name" value="TRANSCRIPTION ELONGATION REGULATOR 1"/>
    <property type="match status" value="1"/>
</dbReference>
<feature type="compositionally biased region" description="Basic and acidic residues" evidence="3">
    <location>
        <begin position="160"/>
        <end position="174"/>
    </location>
</feature>
<dbReference type="OrthoDB" id="63972at2759"/>
<dbReference type="GO" id="GO:0003712">
    <property type="term" value="F:transcription coregulator activity"/>
    <property type="evidence" value="ECO:0007669"/>
    <property type="project" value="TreeGrafter"/>
</dbReference>
<dbReference type="FunFam" id="1.10.10.440:FF:000001">
    <property type="entry name" value="Transcription elongation regulator 1 like"/>
    <property type="match status" value="1"/>
</dbReference>
<dbReference type="Pfam" id="PF23517">
    <property type="entry name" value="WW_TCERG1"/>
    <property type="match status" value="1"/>
</dbReference>
<keyword evidence="7" id="KW-1185">Reference proteome</keyword>
<protein>
    <recommendedName>
        <fullName evidence="8">Transcription elongation regulator 1</fullName>
    </recommendedName>
</protein>
<dbReference type="PANTHER" id="PTHR15377:SF3">
    <property type="entry name" value="WW DOMAIN-CONTAINING PROTEIN"/>
    <property type="match status" value="1"/>
</dbReference>
<dbReference type="FunFam" id="1.10.10.440:FF:000005">
    <property type="entry name" value="Transcription elongation regulator 1 (CA150)"/>
    <property type="match status" value="1"/>
</dbReference>
<dbReference type="Pfam" id="PF01846">
    <property type="entry name" value="FF"/>
    <property type="match status" value="6"/>
</dbReference>
<dbReference type="FunFam" id="1.10.10.440:FF:000029">
    <property type="entry name" value="Uncharacterized protein, isoform B"/>
    <property type="match status" value="1"/>
</dbReference>
<feature type="compositionally biased region" description="Basic and acidic residues" evidence="3">
    <location>
        <begin position="914"/>
        <end position="956"/>
    </location>
</feature>
<sequence>MSMSDDNFDEDVNFDDDIDADEPLRDGPPRGPHGRDFFRGRGRGGFGKGPGGPPPRNWNGPPVGPPRGDHMRFRGRGYGMGGPPPPPFARGRGGPPGRPPMFRGGPPRNGPPPGGGFGGPPPGMGGPPGGGPPPGWGGPPSGPPPFGPPGMMGPPPGMGRDGDRDRPSRDDRQHPPPGDRGQQQSQQGQSQKQQQSGPGGGGQPSSAGPQGAFSSNSGGLDQPSEVWVETKTPEGKSYYYNARSRETTWTKPDGPNVKVISQDQVEAMAAQVTTGGPPGLGGPTGPPLNTSTAAQAALAQASITNKPETVQANEDSKNNKEGLPAHLAAPSGMLQPPPGMFPGVPPGQFAPSPFGLPPPGFPPGAWPPGAPPHQPPGWPAGPPGAPWAMPPLLAGGIPGGAAAALDEAAVMSKIDPEIVARASEWTEHKAPDGRPYYHNAKRGESVWEKPQPLKDLETAKLAAAQGISTRPGAGPSSQSNADQDVKMNGTATKEAKEAAAKAKEEQDADDEEEQARKAAEAKRKKEEEEQKAKEQKAQDKSRPVSSTPVPGTPWCVVWTGDGRVFFYNPSSRTSVWERPEELLKRADVDKMVSTPPDALAAAAAAAKGDNGAAGAKSPGGGGGGGKKRNTDGEDSGDSDSDGAAVNVPAKKLKKDDVSLPQTNANGLSAAAGQKKIDIGKEAAIEAEVRAAKERAVIPLETRIKLFKEMLAEKQVSAFSTWEKELHKIVFDSRYLLLTSKERKQVFEKFVKERAEEERREKRNKLREKKDAFRKLLSESHLHGKSSFSDFAQKYAKDERFKGVEKMRERESLFNEYLIEVRKREKEEKIQKREMVKRDFMAMLREHSEIDRHSHWSDVKRKVDSDARYRAVESHAAREDWFREYCKMLKEEKKRTRDKDREHKKDKDKHKKKDRDRERDRDRDKDKKESRDKDREKDREKEKEKEKESKDESKMDGEEIEGEEDVSMKEPEDENEKGDSDEEKEKEEKEKERKARAEASLREREKEVQRTLANHMRDRDKEREQHKRDEAVQHFYALLADLVRNSDLSWREVKRILRKDHRWDLADSLSREDKEKLFNEHIEQLIKRKRQNFRELLDETTEVTLVSSWKEIKKIIKEDPRYTKFASSERCEREFKDYLKDKLIIAKGQFKELLQETKLITHKSLQTLRENQGHMQEIEDILRNDKRYLVLDHIPDERTQLILNYLEELDRRGPPPPPTASEPNRRTIK</sequence>
<feature type="region of interest" description="Disordered" evidence="3">
    <location>
        <begin position="599"/>
        <end position="672"/>
    </location>
</feature>
<dbReference type="GO" id="GO:0005634">
    <property type="term" value="C:nucleus"/>
    <property type="evidence" value="ECO:0007669"/>
    <property type="project" value="TreeGrafter"/>
</dbReference>
<reference evidence="6 7" key="1">
    <citation type="submission" date="2019-01" db="EMBL/GenBank/DDBJ databases">
        <authorList>
            <person name="Sayadi A."/>
        </authorList>
    </citation>
    <scope>NUCLEOTIDE SEQUENCE [LARGE SCALE GENOMIC DNA]</scope>
</reference>
<evidence type="ECO:0000256" key="1">
    <source>
        <dbReference type="ARBA" id="ARBA00022737"/>
    </source>
</evidence>
<accession>A0A653BIW8</accession>
<feature type="domain" description="WW" evidence="4">
    <location>
        <begin position="419"/>
        <end position="452"/>
    </location>
</feature>
<dbReference type="InterPro" id="IPR045148">
    <property type="entry name" value="TCRG1-like"/>
</dbReference>
<dbReference type="InterPro" id="IPR036517">
    <property type="entry name" value="FF_domain_sf"/>
</dbReference>
<feature type="domain" description="FF" evidence="5">
    <location>
        <begin position="697"/>
        <end position="752"/>
    </location>
</feature>
<feature type="domain" description="FF" evidence="5">
    <location>
        <begin position="1085"/>
        <end position="1140"/>
    </location>
</feature>
<evidence type="ECO:0008006" key="8">
    <source>
        <dbReference type="Google" id="ProtNLM"/>
    </source>
</evidence>
<dbReference type="Gene3D" id="1.10.10.440">
    <property type="entry name" value="FF domain"/>
    <property type="match status" value="6"/>
</dbReference>
<feature type="compositionally biased region" description="Pro residues" evidence="3">
    <location>
        <begin position="354"/>
        <end position="384"/>
    </location>
</feature>
<feature type="compositionally biased region" description="Acidic residues" evidence="3">
    <location>
        <begin position="1"/>
        <end position="21"/>
    </location>
</feature>
<feature type="compositionally biased region" description="Basic and acidic residues" evidence="3">
    <location>
        <begin position="441"/>
        <end position="458"/>
    </location>
</feature>
<feature type="compositionally biased region" description="Pro residues" evidence="3">
    <location>
        <begin position="335"/>
        <end position="345"/>
    </location>
</feature>
<feature type="compositionally biased region" description="Pro residues" evidence="3">
    <location>
        <begin position="108"/>
        <end position="157"/>
    </location>
</feature>
<dbReference type="GO" id="GO:0070063">
    <property type="term" value="F:RNA polymerase binding"/>
    <property type="evidence" value="ECO:0007669"/>
    <property type="project" value="InterPro"/>
</dbReference>
<dbReference type="FunFam" id="2.20.70.10:FF:000049">
    <property type="entry name" value="Transcription elongation regulator 1-like"/>
    <property type="match status" value="1"/>
</dbReference>
<organism evidence="6 7">
    <name type="scientific">Callosobruchus maculatus</name>
    <name type="common">Southern cowpea weevil</name>
    <name type="synonym">Pulse bruchid</name>
    <dbReference type="NCBI Taxonomy" id="64391"/>
    <lineage>
        <taxon>Eukaryota</taxon>
        <taxon>Metazoa</taxon>
        <taxon>Ecdysozoa</taxon>
        <taxon>Arthropoda</taxon>
        <taxon>Hexapoda</taxon>
        <taxon>Insecta</taxon>
        <taxon>Pterygota</taxon>
        <taxon>Neoptera</taxon>
        <taxon>Endopterygota</taxon>
        <taxon>Coleoptera</taxon>
        <taxon>Polyphaga</taxon>
        <taxon>Cucujiformia</taxon>
        <taxon>Chrysomeloidea</taxon>
        <taxon>Chrysomelidae</taxon>
        <taxon>Bruchinae</taxon>
        <taxon>Bruchini</taxon>
        <taxon>Callosobruchus</taxon>
    </lineage>
</organism>
<evidence type="ECO:0000256" key="3">
    <source>
        <dbReference type="SAM" id="MobiDB-lite"/>
    </source>
</evidence>
<proteinExistence type="predicted"/>
<name>A0A653BIW8_CALMS</name>
<dbReference type="InterPro" id="IPR057565">
    <property type="entry name" value="WW_TCRG1_3rd"/>
</dbReference>
<dbReference type="AlphaFoldDB" id="A0A653BIW8"/>
<feature type="compositionally biased region" description="Basic and acidic residues" evidence="3">
    <location>
        <begin position="493"/>
        <end position="505"/>
    </location>
</feature>
<dbReference type="SUPFAM" id="SSF51045">
    <property type="entry name" value="WW domain"/>
    <property type="match status" value="3"/>
</dbReference>
<gene>
    <name evidence="6" type="ORF">CALMAC_LOCUS1211</name>
</gene>
<feature type="domain" description="FF" evidence="5">
    <location>
        <begin position="1027"/>
        <end position="1083"/>
    </location>
</feature>
<feature type="domain" description="WW" evidence="4">
    <location>
        <begin position="552"/>
        <end position="581"/>
    </location>
</feature>
<feature type="domain" description="FF" evidence="5">
    <location>
        <begin position="764"/>
        <end position="819"/>
    </location>
</feature>
<feature type="region of interest" description="Disordered" evidence="3">
    <location>
        <begin position="1208"/>
        <end position="1228"/>
    </location>
</feature>
<keyword evidence="1" id="KW-0677">Repeat</keyword>
<dbReference type="EMBL" id="CAACVG010001391">
    <property type="protein sequence ID" value="VEN35254.1"/>
    <property type="molecule type" value="Genomic_DNA"/>
</dbReference>
<dbReference type="PROSITE" id="PS50020">
    <property type="entry name" value="WW_DOMAIN_2"/>
    <property type="match status" value="3"/>
</dbReference>
<dbReference type="SUPFAM" id="SSF81698">
    <property type="entry name" value="FF domain"/>
    <property type="match status" value="5"/>
</dbReference>
<dbReference type="SMART" id="SM00456">
    <property type="entry name" value="WW"/>
    <property type="match status" value="3"/>
</dbReference>
<dbReference type="FunFam" id="1.10.10.440:FF:000008">
    <property type="entry name" value="Transcription elongation regulator 1 (CA150)"/>
    <property type="match status" value="1"/>
</dbReference>
<feature type="coiled-coil region" evidence="2">
    <location>
        <begin position="751"/>
        <end position="778"/>
    </location>
</feature>
<evidence type="ECO:0000313" key="7">
    <source>
        <dbReference type="Proteomes" id="UP000410492"/>
    </source>
</evidence>
<feature type="compositionally biased region" description="Basic and acidic residues" evidence="3">
    <location>
        <begin position="891"/>
        <end position="904"/>
    </location>
</feature>
<dbReference type="FunFam" id="1.10.10.440:FF:000006">
    <property type="entry name" value="Transcription elongation regulator 1 (CA150)"/>
    <property type="match status" value="1"/>
</dbReference>
<feature type="compositionally biased region" description="Low complexity" evidence="3">
    <location>
        <begin position="599"/>
        <end position="616"/>
    </location>
</feature>
<dbReference type="CDD" id="cd00201">
    <property type="entry name" value="WW"/>
    <property type="match status" value="3"/>
</dbReference>
<dbReference type="Proteomes" id="UP000410492">
    <property type="component" value="Unassembled WGS sequence"/>
</dbReference>
<feature type="region of interest" description="Disordered" evidence="3">
    <location>
        <begin position="1"/>
        <end position="236"/>
    </location>
</feature>
<feature type="compositionally biased region" description="Low complexity" evidence="3">
    <location>
        <begin position="179"/>
        <end position="196"/>
    </location>
</feature>
<feature type="compositionally biased region" description="Basic and acidic residues" evidence="3">
    <location>
        <begin position="514"/>
        <end position="542"/>
    </location>
</feature>
<feature type="region of interest" description="Disordered" evidence="3">
    <location>
        <begin position="891"/>
        <end position="1026"/>
    </location>
</feature>
<dbReference type="PROSITE" id="PS51676">
    <property type="entry name" value="FF"/>
    <property type="match status" value="5"/>
</dbReference>
<feature type="domain" description="WW" evidence="4">
    <location>
        <begin position="227"/>
        <end position="254"/>
    </location>
</feature>
<evidence type="ECO:0000313" key="6">
    <source>
        <dbReference type="EMBL" id="VEN35254.1"/>
    </source>
</evidence>
<feature type="domain" description="FF" evidence="5">
    <location>
        <begin position="823"/>
        <end position="887"/>
    </location>
</feature>
<dbReference type="SMART" id="SM00441">
    <property type="entry name" value="FF"/>
    <property type="match status" value="6"/>
</dbReference>
<dbReference type="Pfam" id="PF00397">
    <property type="entry name" value="WW"/>
    <property type="match status" value="2"/>
</dbReference>
<feature type="compositionally biased region" description="Polar residues" evidence="3">
    <location>
        <begin position="302"/>
        <end position="313"/>
    </location>
</feature>